<dbReference type="GO" id="GO:0006508">
    <property type="term" value="P:proteolysis"/>
    <property type="evidence" value="ECO:0007669"/>
    <property type="project" value="UniProtKB-KW"/>
</dbReference>
<dbReference type="InterPro" id="IPR038765">
    <property type="entry name" value="Papain-like_cys_pep_sf"/>
</dbReference>
<dbReference type="SUPFAM" id="SSF54001">
    <property type="entry name" value="Cysteine proteinases"/>
    <property type="match status" value="1"/>
</dbReference>
<feature type="signal peptide" evidence="8">
    <location>
        <begin position="1"/>
        <end position="26"/>
    </location>
</feature>
<proteinExistence type="inferred from homology"/>
<keyword evidence="6" id="KW-0175">Coiled coil</keyword>
<reference evidence="10 11" key="1">
    <citation type="submission" date="2019-08" db="EMBL/GenBank/DDBJ databases">
        <title>In-depth cultivation of the pig gut microbiome towards novel bacterial diversity and tailored functional studies.</title>
        <authorList>
            <person name="Wylensek D."/>
            <person name="Hitch T.C.A."/>
            <person name="Clavel T."/>
        </authorList>
    </citation>
    <scope>NUCLEOTIDE SEQUENCE [LARGE SCALE GENOMIC DNA]</scope>
    <source>
        <strain evidence="10 11">BL-389-WT-3D</strain>
    </source>
</reference>
<keyword evidence="4 10" id="KW-0378">Hydrolase</keyword>
<evidence type="ECO:0000256" key="5">
    <source>
        <dbReference type="ARBA" id="ARBA00022807"/>
    </source>
</evidence>
<feature type="domain" description="NlpC/P60" evidence="9">
    <location>
        <begin position="250"/>
        <end position="359"/>
    </location>
</feature>
<name>A0A844F285_CLOSV</name>
<dbReference type="Gene3D" id="6.10.250.3150">
    <property type="match status" value="1"/>
</dbReference>
<evidence type="ECO:0000313" key="10">
    <source>
        <dbReference type="EMBL" id="MSS39758.1"/>
    </source>
</evidence>
<keyword evidence="2" id="KW-0645">Protease</keyword>
<dbReference type="InterPro" id="IPR051794">
    <property type="entry name" value="PG_Endopeptidase_C40"/>
</dbReference>
<comment type="similarity">
    <text evidence="1">Belongs to the peptidase C40 family.</text>
</comment>
<protein>
    <submittedName>
        <fullName evidence="10">Hydrolase</fullName>
    </submittedName>
</protein>
<evidence type="ECO:0000256" key="3">
    <source>
        <dbReference type="ARBA" id="ARBA00022729"/>
    </source>
</evidence>
<evidence type="ECO:0000256" key="4">
    <source>
        <dbReference type="ARBA" id="ARBA00022801"/>
    </source>
</evidence>
<evidence type="ECO:0000313" key="11">
    <source>
        <dbReference type="Proteomes" id="UP000462363"/>
    </source>
</evidence>
<sequence length="359" mass="38501">MKMKKFGTRLLTAVVASSMIVTPVFAAPSVDDLKDNKAAKESEVSSLQDQLTDIMSKLGDLEESLIEKGEEITKAEEDLKEAQEKEQEQYEAMKKRIKFMYEEGDTTALETLVTAENFSDLVNKAEYVQNVHTYDRKQLEEYIETKQQIADLKTTLEDEQKNMESMQAEYENKESELSSTIESKKAEVANLDSQIQAAAEAAAAEALAAQQQAAAANNNNGGGSGNRNNGGNGTKPAPAPTPSGGGSGNTSTAQAIVNAAYSQLGVPYVWGGTTPGVGLDCSGLTQYCHRVAGISIGRTSEVQGGGGKAVSNPQPGDLVCYGSHIGIYIGGGQMIHAPHTGDVVRVANVYGSPWYRRYW</sequence>
<dbReference type="PANTHER" id="PTHR47359:SF3">
    <property type="entry name" value="NLP_P60 DOMAIN-CONTAINING PROTEIN-RELATED"/>
    <property type="match status" value="1"/>
</dbReference>
<organism evidence="10 11">
    <name type="scientific">Clostridium scindens (strain JCM 10418 / VPI 12708)</name>
    <dbReference type="NCBI Taxonomy" id="29347"/>
    <lineage>
        <taxon>Bacteria</taxon>
        <taxon>Bacillati</taxon>
        <taxon>Bacillota</taxon>
        <taxon>Clostridia</taxon>
        <taxon>Lachnospirales</taxon>
        <taxon>Lachnospiraceae</taxon>
    </lineage>
</organism>
<feature type="compositionally biased region" description="Basic and acidic residues" evidence="7">
    <location>
        <begin position="170"/>
        <end position="179"/>
    </location>
</feature>
<keyword evidence="3 8" id="KW-0732">Signal</keyword>
<evidence type="ECO:0000256" key="7">
    <source>
        <dbReference type="SAM" id="MobiDB-lite"/>
    </source>
</evidence>
<feature type="coiled-coil region" evidence="6">
    <location>
        <begin position="30"/>
        <end position="103"/>
    </location>
</feature>
<dbReference type="Pfam" id="PF00877">
    <property type="entry name" value="NLPC_P60"/>
    <property type="match status" value="1"/>
</dbReference>
<accession>A0A844F285</accession>
<dbReference type="EMBL" id="VUMB01000008">
    <property type="protein sequence ID" value="MSS39758.1"/>
    <property type="molecule type" value="Genomic_DNA"/>
</dbReference>
<feature type="region of interest" description="Disordered" evidence="7">
    <location>
        <begin position="160"/>
        <end position="179"/>
    </location>
</feature>
<evidence type="ECO:0000259" key="9">
    <source>
        <dbReference type="PROSITE" id="PS51935"/>
    </source>
</evidence>
<evidence type="ECO:0000256" key="1">
    <source>
        <dbReference type="ARBA" id="ARBA00007074"/>
    </source>
</evidence>
<dbReference type="GO" id="GO:0008234">
    <property type="term" value="F:cysteine-type peptidase activity"/>
    <property type="evidence" value="ECO:0007669"/>
    <property type="project" value="UniProtKB-KW"/>
</dbReference>
<comment type="caution">
    <text evidence="10">The sequence shown here is derived from an EMBL/GenBank/DDBJ whole genome shotgun (WGS) entry which is preliminary data.</text>
</comment>
<dbReference type="AlphaFoldDB" id="A0A844F285"/>
<feature type="compositionally biased region" description="Gly residues" evidence="7">
    <location>
        <begin position="220"/>
        <end position="233"/>
    </location>
</feature>
<evidence type="ECO:0000256" key="2">
    <source>
        <dbReference type="ARBA" id="ARBA00022670"/>
    </source>
</evidence>
<feature type="region of interest" description="Disordered" evidence="7">
    <location>
        <begin position="214"/>
        <end position="251"/>
    </location>
</feature>
<gene>
    <name evidence="10" type="ORF">FYJ37_05170</name>
</gene>
<evidence type="ECO:0000256" key="6">
    <source>
        <dbReference type="SAM" id="Coils"/>
    </source>
</evidence>
<dbReference type="Pfam" id="PF24568">
    <property type="entry name" value="CC_PcsB"/>
    <property type="match status" value="1"/>
</dbReference>
<dbReference type="PANTHER" id="PTHR47359">
    <property type="entry name" value="PEPTIDOGLYCAN DL-ENDOPEPTIDASE CWLO"/>
    <property type="match status" value="1"/>
</dbReference>
<feature type="chain" id="PRO_5032461722" evidence="8">
    <location>
        <begin position="27"/>
        <end position="359"/>
    </location>
</feature>
<evidence type="ECO:0000256" key="8">
    <source>
        <dbReference type="SAM" id="SignalP"/>
    </source>
</evidence>
<dbReference type="Gene3D" id="3.90.1720.10">
    <property type="entry name" value="endopeptidase domain like (from Nostoc punctiforme)"/>
    <property type="match status" value="1"/>
</dbReference>
<dbReference type="PROSITE" id="PS51935">
    <property type="entry name" value="NLPC_P60"/>
    <property type="match status" value="1"/>
</dbReference>
<dbReference type="InterPro" id="IPR057309">
    <property type="entry name" value="PcsB_CC"/>
</dbReference>
<dbReference type="InterPro" id="IPR000064">
    <property type="entry name" value="NLP_P60_dom"/>
</dbReference>
<keyword evidence="5" id="KW-0788">Thiol protease</keyword>
<dbReference type="Proteomes" id="UP000462363">
    <property type="component" value="Unassembled WGS sequence"/>
</dbReference>